<sequence>MLCACTAERSALSDGPFCYNTDDVTKYPVITMHFSGGTDLEMEHYNMFVSRGRSYCLAILCGGPDEYAIYETEHKTII</sequence>
<organism evidence="1 2">
    <name type="scientific">Thlaspi arvense</name>
    <name type="common">Field penny-cress</name>
    <dbReference type="NCBI Taxonomy" id="13288"/>
    <lineage>
        <taxon>Eukaryota</taxon>
        <taxon>Viridiplantae</taxon>
        <taxon>Streptophyta</taxon>
        <taxon>Embryophyta</taxon>
        <taxon>Tracheophyta</taxon>
        <taxon>Spermatophyta</taxon>
        <taxon>Magnoliopsida</taxon>
        <taxon>eudicotyledons</taxon>
        <taxon>Gunneridae</taxon>
        <taxon>Pentapetalae</taxon>
        <taxon>rosids</taxon>
        <taxon>malvids</taxon>
        <taxon>Brassicales</taxon>
        <taxon>Brassicaceae</taxon>
        <taxon>Thlaspideae</taxon>
        <taxon>Thlaspi</taxon>
    </lineage>
</organism>
<protein>
    <submittedName>
        <fullName evidence="1">Uncharacterized protein</fullName>
    </submittedName>
</protein>
<evidence type="ECO:0000313" key="2">
    <source>
        <dbReference type="Proteomes" id="UP000836841"/>
    </source>
</evidence>
<dbReference type="EMBL" id="OU466860">
    <property type="protein sequence ID" value="CAH2060274.1"/>
    <property type="molecule type" value="Genomic_DNA"/>
</dbReference>
<evidence type="ECO:0000313" key="1">
    <source>
        <dbReference type="EMBL" id="CAH2060274.1"/>
    </source>
</evidence>
<proteinExistence type="predicted"/>
<dbReference type="InterPro" id="IPR021109">
    <property type="entry name" value="Peptidase_aspartic_dom_sf"/>
</dbReference>
<dbReference type="Gene3D" id="2.40.70.10">
    <property type="entry name" value="Acid Proteases"/>
    <property type="match status" value="1"/>
</dbReference>
<reference evidence="1 2" key="1">
    <citation type="submission" date="2022-03" db="EMBL/GenBank/DDBJ databases">
        <authorList>
            <person name="Nunn A."/>
            <person name="Chopra R."/>
            <person name="Nunn A."/>
            <person name="Contreras Garrido A."/>
        </authorList>
    </citation>
    <scope>NUCLEOTIDE SEQUENCE [LARGE SCALE GENOMIC DNA]</scope>
</reference>
<keyword evidence="2" id="KW-1185">Reference proteome</keyword>
<dbReference type="Proteomes" id="UP000836841">
    <property type="component" value="Chromosome 4"/>
</dbReference>
<dbReference type="AlphaFoldDB" id="A0AAU9SCM7"/>
<gene>
    <name evidence="1" type="ORF">TAV2_LOCUS13031</name>
</gene>
<name>A0AAU9SCM7_THLAR</name>
<accession>A0AAU9SCM7</accession>
<dbReference type="SUPFAM" id="SSF50630">
    <property type="entry name" value="Acid proteases"/>
    <property type="match status" value="1"/>
</dbReference>